<sequence length="162" mass="18817">MPPCRRFTTLTDQVVPLAYPGKRLSFFKRRWQQYAGRVGDNLAFSCRWSPCCSRSNVQLIHYHGQNSKLRMCLRGLIASVGKYCNTQISVTRCRIAIHTLHLRREHGRRYAYSLFPTFSLLAKRQSLFSQSPCIDRSFRTTPNLSCQWTVVNADQRLSTPAW</sequence>
<name>A0A0C3NI49_PISTI</name>
<dbReference type="AlphaFoldDB" id="A0A0C3NI49"/>
<protein>
    <submittedName>
        <fullName evidence="1">Uncharacterized protein</fullName>
    </submittedName>
</protein>
<dbReference type="EMBL" id="KN832070">
    <property type="protein sequence ID" value="KIN95335.1"/>
    <property type="molecule type" value="Genomic_DNA"/>
</dbReference>
<gene>
    <name evidence="1" type="ORF">M404DRAFT_320238</name>
</gene>
<keyword evidence="2" id="KW-1185">Reference proteome</keyword>
<reference evidence="1 2" key="1">
    <citation type="submission" date="2014-04" db="EMBL/GenBank/DDBJ databases">
        <authorList>
            <consortium name="DOE Joint Genome Institute"/>
            <person name="Kuo A."/>
            <person name="Kohler A."/>
            <person name="Costa M.D."/>
            <person name="Nagy L.G."/>
            <person name="Floudas D."/>
            <person name="Copeland A."/>
            <person name="Barry K.W."/>
            <person name="Cichocki N."/>
            <person name="Veneault-Fourrey C."/>
            <person name="LaButti K."/>
            <person name="Lindquist E.A."/>
            <person name="Lipzen A."/>
            <person name="Lundell T."/>
            <person name="Morin E."/>
            <person name="Murat C."/>
            <person name="Sun H."/>
            <person name="Tunlid A."/>
            <person name="Henrissat B."/>
            <person name="Grigoriev I.V."/>
            <person name="Hibbett D.S."/>
            <person name="Martin F."/>
            <person name="Nordberg H.P."/>
            <person name="Cantor M.N."/>
            <person name="Hua S.X."/>
        </authorList>
    </citation>
    <scope>NUCLEOTIDE SEQUENCE [LARGE SCALE GENOMIC DNA]</scope>
    <source>
        <strain evidence="1 2">Marx 270</strain>
    </source>
</reference>
<reference evidence="2" key="2">
    <citation type="submission" date="2015-01" db="EMBL/GenBank/DDBJ databases">
        <title>Evolutionary Origins and Diversification of the Mycorrhizal Mutualists.</title>
        <authorList>
            <consortium name="DOE Joint Genome Institute"/>
            <consortium name="Mycorrhizal Genomics Consortium"/>
            <person name="Kohler A."/>
            <person name="Kuo A."/>
            <person name="Nagy L.G."/>
            <person name="Floudas D."/>
            <person name="Copeland A."/>
            <person name="Barry K.W."/>
            <person name="Cichocki N."/>
            <person name="Veneault-Fourrey C."/>
            <person name="LaButti K."/>
            <person name="Lindquist E.A."/>
            <person name="Lipzen A."/>
            <person name="Lundell T."/>
            <person name="Morin E."/>
            <person name="Murat C."/>
            <person name="Riley R."/>
            <person name="Ohm R."/>
            <person name="Sun H."/>
            <person name="Tunlid A."/>
            <person name="Henrissat B."/>
            <person name="Grigoriev I.V."/>
            <person name="Hibbett D.S."/>
            <person name="Martin F."/>
        </authorList>
    </citation>
    <scope>NUCLEOTIDE SEQUENCE [LARGE SCALE GENOMIC DNA]</scope>
    <source>
        <strain evidence="2">Marx 270</strain>
    </source>
</reference>
<proteinExistence type="predicted"/>
<evidence type="ECO:0000313" key="1">
    <source>
        <dbReference type="EMBL" id="KIN95335.1"/>
    </source>
</evidence>
<evidence type="ECO:0000313" key="2">
    <source>
        <dbReference type="Proteomes" id="UP000054217"/>
    </source>
</evidence>
<dbReference type="Proteomes" id="UP000054217">
    <property type="component" value="Unassembled WGS sequence"/>
</dbReference>
<accession>A0A0C3NI49</accession>
<dbReference type="InParanoid" id="A0A0C3NI49"/>
<dbReference type="HOGENOM" id="CLU_1636086_0_0_1"/>
<organism evidence="1 2">
    <name type="scientific">Pisolithus tinctorius Marx 270</name>
    <dbReference type="NCBI Taxonomy" id="870435"/>
    <lineage>
        <taxon>Eukaryota</taxon>
        <taxon>Fungi</taxon>
        <taxon>Dikarya</taxon>
        <taxon>Basidiomycota</taxon>
        <taxon>Agaricomycotina</taxon>
        <taxon>Agaricomycetes</taxon>
        <taxon>Agaricomycetidae</taxon>
        <taxon>Boletales</taxon>
        <taxon>Sclerodermatineae</taxon>
        <taxon>Pisolithaceae</taxon>
        <taxon>Pisolithus</taxon>
    </lineage>
</organism>